<gene>
    <name evidence="2" type="ORF">A3770_06p44540</name>
</gene>
<reference evidence="2 3" key="1">
    <citation type="submission" date="2018-07" db="EMBL/GenBank/DDBJ databases">
        <title>The complete nuclear genome of the prasinophyte Chloropicon primus (CCMP1205).</title>
        <authorList>
            <person name="Pombert J.-F."/>
            <person name="Otis C."/>
            <person name="Turmel M."/>
            <person name="Lemieux C."/>
        </authorList>
    </citation>
    <scope>NUCLEOTIDE SEQUENCE [LARGE SCALE GENOMIC DNA]</scope>
    <source>
        <strain evidence="2 3">CCMP1205</strain>
    </source>
</reference>
<proteinExistence type="predicted"/>
<feature type="compositionally biased region" description="Basic and acidic residues" evidence="1">
    <location>
        <begin position="244"/>
        <end position="254"/>
    </location>
</feature>
<evidence type="ECO:0000313" key="3">
    <source>
        <dbReference type="Proteomes" id="UP000316726"/>
    </source>
</evidence>
<feature type="region of interest" description="Disordered" evidence="1">
    <location>
        <begin position="178"/>
        <end position="203"/>
    </location>
</feature>
<accession>A0A5B8MMZ7</accession>
<sequence length="385" mass="41946">MATAQQQRVASFCLLDPFAEGKPQGAAGKDFFEQMGIDTSVALRNTTDDLSIKFLEGSMSEATMSQAFTSFAAEAGYGAQSADLGSQSADLGFPERKLLPGENVVARRVTRSFSLIMEAYEHDQTLAAASVPQQQAFPLPDPGTFLPPQHMRILCESDAPPPSIRELYSRYGGNGQSSNLTALSAVDKKKNKPESKIPEIPKKQVDELMRALRHDKESAEAPKKKRASAAPSLKPSKAIKKLHHSPDLEARPRLEAPAPAASEMLTTSYERSLSIGTRILRALERTNTKNITSAADRKAARQKARALKAQKSAEALATMSPARDEGESASVSNQMYADMELLVQHTKSIIMENEKLKTRLTMLNRVSSAQASKLEEQDNTTVSVK</sequence>
<feature type="compositionally biased region" description="Basic and acidic residues" evidence="1">
    <location>
        <begin position="186"/>
        <end position="203"/>
    </location>
</feature>
<evidence type="ECO:0000313" key="2">
    <source>
        <dbReference type="EMBL" id="QDZ21936.1"/>
    </source>
</evidence>
<name>A0A5B8MMZ7_9CHLO</name>
<dbReference type="EMBL" id="CP031039">
    <property type="protein sequence ID" value="QDZ21936.1"/>
    <property type="molecule type" value="Genomic_DNA"/>
</dbReference>
<protein>
    <submittedName>
        <fullName evidence="2">Uncharacterized protein</fullName>
    </submittedName>
</protein>
<keyword evidence="3" id="KW-1185">Reference proteome</keyword>
<dbReference type="AlphaFoldDB" id="A0A5B8MMZ7"/>
<dbReference type="Proteomes" id="UP000316726">
    <property type="component" value="Chromosome 6"/>
</dbReference>
<evidence type="ECO:0000256" key="1">
    <source>
        <dbReference type="SAM" id="MobiDB-lite"/>
    </source>
</evidence>
<organism evidence="2 3">
    <name type="scientific">Chloropicon primus</name>
    <dbReference type="NCBI Taxonomy" id="1764295"/>
    <lineage>
        <taxon>Eukaryota</taxon>
        <taxon>Viridiplantae</taxon>
        <taxon>Chlorophyta</taxon>
        <taxon>Chloropicophyceae</taxon>
        <taxon>Chloropicales</taxon>
        <taxon>Chloropicaceae</taxon>
        <taxon>Chloropicon</taxon>
    </lineage>
</organism>
<feature type="region of interest" description="Disordered" evidence="1">
    <location>
        <begin position="215"/>
        <end position="261"/>
    </location>
</feature>